<feature type="compositionally biased region" description="Low complexity" evidence="1">
    <location>
        <begin position="104"/>
        <end position="137"/>
    </location>
</feature>
<proteinExistence type="predicted"/>
<feature type="compositionally biased region" description="Pro residues" evidence="1">
    <location>
        <begin position="184"/>
        <end position="193"/>
    </location>
</feature>
<gene>
    <name evidence="2" type="ORF">NP233_g7593</name>
</gene>
<feature type="region of interest" description="Disordered" evidence="1">
    <location>
        <begin position="97"/>
        <end position="240"/>
    </location>
</feature>
<reference evidence="2" key="1">
    <citation type="submission" date="2022-07" db="EMBL/GenBank/DDBJ databases">
        <title>Genome Sequence of Leucocoprinus birnbaumii.</title>
        <authorList>
            <person name="Buettner E."/>
        </authorList>
    </citation>
    <scope>NUCLEOTIDE SEQUENCE</scope>
    <source>
        <strain evidence="2">VT141</strain>
    </source>
</reference>
<evidence type="ECO:0000256" key="1">
    <source>
        <dbReference type="SAM" id="MobiDB-lite"/>
    </source>
</evidence>
<feature type="compositionally biased region" description="Polar residues" evidence="1">
    <location>
        <begin position="138"/>
        <end position="163"/>
    </location>
</feature>
<feature type="region of interest" description="Disordered" evidence="1">
    <location>
        <begin position="1"/>
        <end position="43"/>
    </location>
</feature>
<feature type="compositionally biased region" description="Low complexity" evidence="1">
    <location>
        <begin position="213"/>
        <end position="222"/>
    </location>
</feature>
<name>A0AAD5VP15_9AGAR</name>
<accession>A0AAD5VP15</accession>
<feature type="compositionally biased region" description="Polar residues" evidence="1">
    <location>
        <begin position="14"/>
        <end position="40"/>
    </location>
</feature>
<feature type="compositionally biased region" description="Low complexity" evidence="1">
    <location>
        <begin position="505"/>
        <end position="527"/>
    </location>
</feature>
<feature type="region of interest" description="Disordered" evidence="1">
    <location>
        <begin position="70"/>
        <end position="89"/>
    </location>
</feature>
<comment type="caution">
    <text evidence="2">The sequence shown here is derived from an EMBL/GenBank/DDBJ whole genome shotgun (WGS) entry which is preliminary data.</text>
</comment>
<evidence type="ECO:0000313" key="2">
    <source>
        <dbReference type="EMBL" id="KAJ3565496.1"/>
    </source>
</evidence>
<feature type="compositionally biased region" description="Polar residues" evidence="1">
    <location>
        <begin position="223"/>
        <end position="240"/>
    </location>
</feature>
<dbReference type="EMBL" id="JANIEX010000566">
    <property type="protein sequence ID" value="KAJ3565496.1"/>
    <property type="molecule type" value="Genomic_DNA"/>
</dbReference>
<dbReference type="Proteomes" id="UP001213000">
    <property type="component" value="Unassembled WGS sequence"/>
</dbReference>
<feature type="compositionally biased region" description="Low complexity" evidence="1">
    <location>
        <begin position="416"/>
        <end position="435"/>
    </location>
</feature>
<organism evidence="2 3">
    <name type="scientific">Leucocoprinus birnbaumii</name>
    <dbReference type="NCBI Taxonomy" id="56174"/>
    <lineage>
        <taxon>Eukaryota</taxon>
        <taxon>Fungi</taxon>
        <taxon>Dikarya</taxon>
        <taxon>Basidiomycota</taxon>
        <taxon>Agaricomycotina</taxon>
        <taxon>Agaricomycetes</taxon>
        <taxon>Agaricomycetidae</taxon>
        <taxon>Agaricales</taxon>
        <taxon>Agaricineae</taxon>
        <taxon>Agaricaceae</taxon>
        <taxon>Leucocoprinus</taxon>
    </lineage>
</organism>
<evidence type="ECO:0000313" key="3">
    <source>
        <dbReference type="Proteomes" id="UP001213000"/>
    </source>
</evidence>
<dbReference type="AlphaFoldDB" id="A0AAD5VP15"/>
<protein>
    <submittedName>
        <fullName evidence="2">Uncharacterized protein</fullName>
    </submittedName>
</protein>
<feature type="region of interest" description="Disordered" evidence="1">
    <location>
        <begin position="416"/>
        <end position="437"/>
    </location>
</feature>
<sequence>MPNPANPFGPMGQQPASGQRPLTTFLTTPDQNFLQAQPTGANPFRQSMLMPQTTGMALFGVSGGPGMNMGLQNTPQQPNPNPFPGSNQMLQPTPTGFGQSLFNTTPSQPQQQPMQQPFQQSFPASASAAPSKSTFSTMAQPQTNIEIPQRPASTPLTTFGQSASPPPLKPQMTGTRNPFGPVITPAPPVPKPPTMAELAAFGRGPNSAPPGPIQQQPQQPAQSNGGISTSTGGFNFANSALNPGGTDMGSVASSFAFADSKPAVASPTGASSATSSGFSGSTFGGSSISGLSSQPTSTSSAIAATSSLPTGVGNGTSAGSGALKPQMTGFAGLKAFKPTSSFGAALMESLPPVPNSTNTTSPNSSTLGASTIGPGTGIGLGSSAFGTSEFGSLNKQQTGFGGTFGGLGALNAANGSGTASPLGSASGATSPTGASKLGVGLRPQLTGGGAANPFRASMAAGNSFGAPGGAGVPSVPPLPTGFGSGSMFGSTPFSSTNAFGNSFVQTQQGGQQPGQQQQQQQQGSSLI</sequence>
<feature type="region of interest" description="Disordered" evidence="1">
    <location>
        <begin position="497"/>
        <end position="527"/>
    </location>
</feature>
<keyword evidence="3" id="KW-1185">Reference proteome</keyword>